<dbReference type="AlphaFoldDB" id="A0AAD6IUY3"/>
<comment type="caution">
    <text evidence="2">The sequence shown here is derived from an EMBL/GenBank/DDBJ whole genome shotgun (WGS) entry which is preliminary data.</text>
</comment>
<dbReference type="EMBL" id="JAQGDS010000008">
    <property type="protein sequence ID" value="KAJ6258812.1"/>
    <property type="molecule type" value="Genomic_DNA"/>
</dbReference>
<feature type="compositionally biased region" description="Polar residues" evidence="1">
    <location>
        <begin position="67"/>
        <end position="76"/>
    </location>
</feature>
<feature type="region of interest" description="Disordered" evidence="1">
    <location>
        <begin position="53"/>
        <end position="83"/>
    </location>
</feature>
<protein>
    <submittedName>
        <fullName evidence="2">Uncharacterized protein</fullName>
    </submittedName>
</protein>
<evidence type="ECO:0000313" key="3">
    <source>
        <dbReference type="Proteomes" id="UP001221413"/>
    </source>
</evidence>
<evidence type="ECO:0000256" key="1">
    <source>
        <dbReference type="SAM" id="MobiDB-lite"/>
    </source>
</evidence>
<evidence type="ECO:0000313" key="2">
    <source>
        <dbReference type="EMBL" id="KAJ6258812.1"/>
    </source>
</evidence>
<gene>
    <name evidence="2" type="ORF">Dda_6866</name>
</gene>
<name>A0AAD6IUY3_DREDA</name>
<proteinExistence type="predicted"/>
<accession>A0AAD6IUY3</accession>
<organism evidence="2 3">
    <name type="scientific">Drechslerella dactyloides</name>
    <name type="common">Nematode-trapping fungus</name>
    <name type="synonym">Arthrobotrys dactyloides</name>
    <dbReference type="NCBI Taxonomy" id="74499"/>
    <lineage>
        <taxon>Eukaryota</taxon>
        <taxon>Fungi</taxon>
        <taxon>Dikarya</taxon>
        <taxon>Ascomycota</taxon>
        <taxon>Pezizomycotina</taxon>
        <taxon>Orbiliomycetes</taxon>
        <taxon>Orbiliales</taxon>
        <taxon>Orbiliaceae</taxon>
        <taxon>Drechslerella</taxon>
    </lineage>
</organism>
<reference evidence="2" key="1">
    <citation type="submission" date="2023-01" db="EMBL/GenBank/DDBJ databases">
        <title>The chitinases involved in constricting ring structure development in the nematode-trapping fungus Drechslerella dactyloides.</title>
        <authorList>
            <person name="Wang R."/>
            <person name="Zhang L."/>
            <person name="Tang P."/>
            <person name="Li S."/>
            <person name="Liang L."/>
        </authorList>
    </citation>
    <scope>NUCLEOTIDE SEQUENCE</scope>
    <source>
        <strain evidence="2">YMF1.00031</strain>
    </source>
</reference>
<dbReference type="Proteomes" id="UP001221413">
    <property type="component" value="Unassembled WGS sequence"/>
</dbReference>
<keyword evidence="3" id="KW-1185">Reference proteome</keyword>
<sequence>MDVEASVGVNGRQLQLGRRYETEGWKRRSRPGADVAADAADADAEVMMMKREELVNRRKHRRRGRTTDQLEQSQGTDEAREEG</sequence>